<dbReference type="PROSITE" id="PS50006">
    <property type="entry name" value="FHA_DOMAIN"/>
    <property type="match status" value="1"/>
</dbReference>
<dbReference type="EMBL" id="CP042467">
    <property type="protein sequence ID" value="QED26118.1"/>
    <property type="molecule type" value="Genomic_DNA"/>
</dbReference>
<dbReference type="OrthoDB" id="9783076at2"/>
<evidence type="ECO:0000313" key="4">
    <source>
        <dbReference type="Proteomes" id="UP000321595"/>
    </source>
</evidence>
<dbReference type="FunFam" id="3.30.70.270:FF:000001">
    <property type="entry name" value="Diguanylate cyclase domain protein"/>
    <property type="match status" value="1"/>
</dbReference>
<dbReference type="InterPro" id="IPR050469">
    <property type="entry name" value="Diguanylate_Cyclase"/>
</dbReference>
<dbReference type="CDD" id="cd01949">
    <property type="entry name" value="GGDEF"/>
    <property type="match status" value="1"/>
</dbReference>
<dbReference type="PANTHER" id="PTHR45138:SF9">
    <property type="entry name" value="DIGUANYLATE CYCLASE DGCM-RELATED"/>
    <property type="match status" value="1"/>
</dbReference>
<dbReference type="Pfam" id="PF00498">
    <property type="entry name" value="FHA"/>
    <property type="match status" value="1"/>
</dbReference>
<dbReference type="SMART" id="SM00267">
    <property type="entry name" value="GGDEF"/>
    <property type="match status" value="1"/>
</dbReference>
<dbReference type="CDD" id="cd00060">
    <property type="entry name" value="FHA"/>
    <property type="match status" value="1"/>
</dbReference>
<dbReference type="InterPro" id="IPR000253">
    <property type="entry name" value="FHA_dom"/>
</dbReference>
<dbReference type="NCBIfam" id="TIGR00254">
    <property type="entry name" value="GGDEF"/>
    <property type="match status" value="1"/>
</dbReference>
<gene>
    <name evidence="3" type="ORF">FRD01_02350</name>
</gene>
<keyword evidence="4" id="KW-1185">Reference proteome</keyword>
<dbReference type="RefSeq" id="WP_146957281.1">
    <property type="nucleotide sequence ID" value="NZ_CP042467.1"/>
</dbReference>
<dbReference type="SUPFAM" id="SSF49879">
    <property type="entry name" value="SMAD/FHA domain"/>
    <property type="match status" value="1"/>
</dbReference>
<dbReference type="InterPro" id="IPR008984">
    <property type="entry name" value="SMAD_FHA_dom_sf"/>
</dbReference>
<dbReference type="PANTHER" id="PTHR45138">
    <property type="entry name" value="REGULATORY COMPONENTS OF SENSORY TRANSDUCTION SYSTEM"/>
    <property type="match status" value="1"/>
</dbReference>
<dbReference type="GO" id="GO:0052621">
    <property type="term" value="F:diguanylate cyclase activity"/>
    <property type="evidence" value="ECO:0007669"/>
    <property type="project" value="TreeGrafter"/>
</dbReference>
<reference evidence="3 4" key="1">
    <citation type="submission" date="2019-08" db="EMBL/GenBank/DDBJ databases">
        <authorList>
            <person name="Liang Q."/>
        </authorList>
    </citation>
    <scope>NUCLEOTIDE SEQUENCE [LARGE SCALE GENOMIC DNA]</scope>
    <source>
        <strain evidence="3 4">V1718</strain>
    </source>
</reference>
<proteinExistence type="predicted"/>
<dbReference type="GO" id="GO:1902201">
    <property type="term" value="P:negative regulation of bacterial-type flagellum-dependent cell motility"/>
    <property type="evidence" value="ECO:0007669"/>
    <property type="project" value="TreeGrafter"/>
</dbReference>
<dbReference type="Pfam" id="PF00990">
    <property type="entry name" value="GGDEF"/>
    <property type="match status" value="1"/>
</dbReference>
<name>A0A5B8XMB0_9DELT</name>
<dbReference type="KEGG" id="bbae:FRD01_02350"/>
<feature type="domain" description="FHA" evidence="1">
    <location>
        <begin position="44"/>
        <end position="93"/>
    </location>
</feature>
<dbReference type="InterPro" id="IPR029787">
    <property type="entry name" value="Nucleotide_cyclase"/>
</dbReference>
<dbReference type="AlphaFoldDB" id="A0A5B8XMB0"/>
<sequence length="302" mass="34290">MGKDSTVVTVISKIPQEQAKREACLVVINGADLGKKYVLGQAHTVIGRSSKVDIQIDEESISRSHATIENYGDKIVARDLQSTNGTYVNDVAISERPLMDGDQIKIGRTIFKFLSGSNVEAQYHDEIYRLTTTDGLTQVYNKRFLLKEMEREMSRSLRYDRELSLIMCDIDHFKPINDTYGHLAGDHILRQLAKRIREHIRRDDIVARYGGEEFALVLPEVDKHKAGQMAEKLRKIISDQPFIFDNITIPITLSMGISDLEEYKKVVPNSSESDVNPFAFIKLSDDRLYQAKQSGRNRIVIG</sequence>
<evidence type="ECO:0000259" key="1">
    <source>
        <dbReference type="PROSITE" id="PS50006"/>
    </source>
</evidence>
<dbReference type="InterPro" id="IPR000160">
    <property type="entry name" value="GGDEF_dom"/>
</dbReference>
<evidence type="ECO:0000259" key="2">
    <source>
        <dbReference type="PROSITE" id="PS50887"/>
    </source>
</evidence>
<dbReference type="GO" id="GO:0043709">
    <property type="term" value="P:cell adhesion involved in single-species biofilm formation"/>
    <property type="evidence" value="ECO:0007669"/>
    <property type="project" value="TreeGrafter"/>
</dbReference>
<dbReference type="Gene3D" id="2.60.200.20">
    <property type="match status" value="1"/>
</dbReference>
<protein>
    <submittedName>
        <fullName evidence="3">GGDEF domain-containing protein</fullName>
    </submittedName>
</protein>
<dbReference type="InterPro" id="IPR043128">
    <property type="entry name" value="Rev_trsase/Diguanyl_cyclase"/>
</dbReference>
<dbReference type="SUPFAM" id="SSF55073">
    <property type="entry name" value="Nucleotide cyclase"/>
    <property type="match status" value="1"/>
</dbReference>
<feature type="domain" description="GGDEF" evidence="2">
    <location>
        <begin position="161"/>
        <end position="302"/>
    </location>
</feature>
<dbReference type="Gene3D" id="3.30.70.270">
    <property type="match status" value="1"/>
</dbReference>
<dbReference type="Proteomes" id="UP000321595">
    <property type="component" value="Chromosome"/>
</dbReference>
<dbReference type="SMART" id="SM00240">
    <property type="entry name" value="FHA"/>
    <property type="match status" value="1"/>
</dbReference>
<dbReference type="PROSITE" id="PS50887">
    <property type="entry name" value="GGDEF"/>
    <property type="match status" value="1"/>
</dbReference>
<accession>A0A5B8XMB0</accession>
<organism evidence="3 4">
    <name type="scientific">Microvenator marinus</name>
    <dbReference type="NCBI Taxonomy" id="2600177"/>
    <lineage>
        <taxon>Bacteria</taxon>
        <taxon>Deltaproteobacteria</taxon>
        <taxon>Bradymonadales</taxon>
        <taxon>Microvenatoraceae</taxon>
        <taxon>Microvenator</taxon>
    </lineage>
</organism>
<dbReference type="GO" id="GO:0005886">
    <property type="term" value="C:plasma membrane"/>
    <property type="evidence" value="ECO:0007669"/>
    <property type="project" value="TreeGrafter"/>
</dbReference>
<evidence type="ECO:0000313" key="3">
    <source>
        <dbReference type="EMBL" id="QED26118.1"/>
    </source>
</evidence>